<comment type="subcellular location">
    <subcellularLocation>
        <location evidence="1 10">Cytoplasm</location>
    </subcellularLocation>
</comment>
<dbReference type="Gene3D" id="3.10.150.10">
    <property type="entry name" value="DNA Polymerase III, subunit A, domain 2"/>
    <property type="match status" value="1"/>
</dbReference>
<dbReference type="RefSeq" id="WP_188516914.1">
    <property type="nucleotide sequence ID" value="NZ_BMES01000001.1"/>
</dbReference>
<evidence type="ECO:0000256" key="7">
    <source>
        <dbReference type="ARBA" id="ARBA00022705"/>
    </source>
</evidence>
<protein>
    <recommendedName>
        <fullName evidence="3 10">Beta sliding clamp</fullName>
    </recommendedName>
</protein>
<comment type="function">
    <text evidence="10">Confers DNA tethering and processivity to DNA polymerases and other proteins. Acts as a clamp, forming a ring around DNA (a reaction catalyzed by the clamp-loading complex) which diffuses in an ATP-independent manner freely and bidirectionally along dsDNA. Initially characterized for its ability to contact the catalytic subunit of DNA polymerase III (Pol III), a complex, multichain enzyme responsible for most of the replicative synthesis in bacteria; Pol III exhibits 3'-5' exonuclease proofreading activity. The beta chain is required for initiation of replication as well as for processivity of DNA replication.</text>
</comment>
<dbReference type="Gene3D" id="3.70.10.10">
    <property type="match status" value="1"/>
</dbReference>
<feature type="domain" description="DNA polymerase III beta sliding clamp N-terminal" evidence="11">
    <location>
        <begin position="1"/>
        <end position="119"/>
    </location>
</feature>
<evidence type="ECO:0000259" key="12">
    <source>
        <dbReference type="Pfam" id="PF02767"/>
    </source>
</evidence>
<dbReference type="InterPro" id="IPR022637">
    <property type="entry name" value="DNA_polIII_beta_cen"/>
</dbReference>
<keyword evidence="6 10" id="KW-0548">Nucleotidyltransferase</keyword>
<dbReference type="SMART" id="SM00480">
    <property type="entry name" value="POL3Bc"/>
    <property type="match status" value="1"/>
</dbReference>
<dbReference type="PIRSF" id="PIRSF000804">
    <property type="entry name" value="DNA_pol_III_b"/>
    <property type="match status" value="1"/>
</dbReference>
<evidence type="ECO:0000256" key="6">
    <source>
        <dbReference type="ARBA" id="ARBA00022695"/>
    </source>
</evidence>
<organism evidence="13 14">
    <name type="scientific">Alsobacter metallidurans</name>
    <dbReference type="NCBI Taxonomy" id="340221"/>
    <lineage>
        <taxon>Bacteria</taxon>
        <taxon>Pseudomonadati</taxon>
        <taxon>Pseudomonadota</taxon>
        <taxon>Alphaproteobacteria</taxon>
        <taxon>Hyphomicrobiales</taxon>
        <taxon>Alsobacteraceae</taxon>
        <taxon>Alsobacter</taxon>
    </lineage>
</organism>
<dbReference type="CDD" id="cd00140">
    <property type="entry name" value="beta_clamp"/>
    <property type="match status" value="1"/>
</dbReference>
<reference evidence="13" key="1">
    <citation type="journal article" date="2014" name="Int. J. Syst. Evol. Microbiol.">
        <title>Complete genome sequence of Corynebacterium casei LMG S-19264T (=DSM 44701T), isolated from a smear-ripened cheese.</title>
        <authorList>
            <consortium name="US DOE Joint Genome Institute (JGI-PGF)"/>
            <person name="Walter F."/>
            <person name="Albersmeier A."/>
            <person name="Kalinowski J."/>
            <person name="Ruckert C."/>
        </authorList>
    </citation>
    <scope>NUCLEOTIDE SEQUENCE</scope>
    <source>
        <strain evidence="13">CGMCC 1.12214</strain>
    </source>
</reference>
<dbReference type="NCBIfam" id="TIGR00663">
    <property type="entry name" value="dnan"/>
    <property type="match status" value="1"/>
</dbReference>
<evidence type="ECO:0000256" key="9">
    <source>
        <dbReference type="ARBA" id="ARBA00023125"/>
    </source>
</evidence>
<gene>
    <name evidence="13" type="primary">dnaN</name>
    <name evidence="13" type="ORF">GCM10007036_13690</name>
</gene>
<dbReference type="InterPro" id="IPR022634">
    <property type="entry name" value="DNA_polIII_beta_N"/>
</dbReference>
<proteinExistence type="inferred from homology"/>
<dbReference type="GO" id="GO:0003887">
    <property type="term" value="F:DNA-directed DNA polymerase activity"/>
    <property type="evidence" value="ECO:0007669"/>
    <property type="project" value="UniProtKB-UniRule"/>
</dbReference>
<dbReference type="EMBL" id="BMES01000001">
    <property type="protein sequence ID" value="GGH14390.1"/>
    <property type="molecule type" value="Genomic_DNA"/>
</dbReference>
<dbReference type="InterPro" id="IPR046938">
    <property type="entry name" value="DNA_clamp_sf"/>
</dbReference>
<keyword evidence="14" id="KW-1185">Reference proteome</keyword>
<keyword evidence="4 10" id="KW-0963">Cytoplasm</keyword>
<keyword evidence="9" id="KW-0238">DNA-binding</keyword>
<dbReference type="GO" id="GO:0005737">
    <property type="term" value="C:cytoplasm"/>
    <property type="evidence" value="ECO:0007669"/>
    <property type="project" value="UniProtKB-SubCell"/>
</dbReference>
<dbReference type="AlphaFoldDB" id="A0A917MHE7"/>
<keyword evidence="5 10" id="KW-0808">Transferase</keyword>
<evidence type="ECO:0000256" key="3">
    <source>
        <dbReference type="ARBA" id="ARBA00021035"/>
    </source>
</evidence>
<dbReference type="InterPro" id="IPR001001">
    <property type="entry name" value="DNA_polIII_beta"/>
</dbReference>
<evidence type="ECO:0000256" key="5">
    <source>
        <dbReference type="ARBA" id="ARBA00022679"/>
    </source>
</evidence>
<reference evidence="13" key="2">
    <citation type="submission" date="2020-09" db="EMBL/GenBank/DDBJ databases">
        <authorList>
            <person name="Sun Q."/>
            <person name="Zhou Y."/>
        </authorList>
    </citation>
    <scope>NUCLEOTIDE SEQUENCE</scope>
    <source>
        <strain evidence="13">CGMCC 1.12214</strain>
    </source>
</reference>
<evidence type="ECO:0000313" key="14">
    <source>
        <dbReference type="Proteomes" id="UP000603912"/>
    </source>
</evidence>
<dbReference type="GO" id="GO:0006271">
    <property type="term" value="P:DNA strand elongation involved in DNA replication"/>
    <property type="evidence" value="ECO:0007669"/>
    <property type="project" value="TreeGrafter"/>
</dbReference>
<dbReference type="Pfam" id="PF00712">
    <property type="entry name" value="DNA_pol3_beta"/>
    <property type="match status" value="1"/>
</dbReference>
<sequence>MKFSVSCDHLLAAMRASDAIVEKKTTIPILSNVLLEAEGEHVAITGTDLDLQLGYKIPAEVEKPGKVTIPHDALKRLLGGVPKGATVRIETADEGQITIQSGRSRYKLQTLPAEDFPNLTFEKGAASFPLDENAMAHLFGRTSFAMSTEETRYYLNGVFLHPVTNANGVTCLRGVTTDGHRLAQATVEMPEGGELPAGVIVPRKTVGVISSLFVKGATVRVSETKIQFAWADVVLTSKLIDGSFPDYQRVCPALDPDAALLTLSRNEVISALTRLTAIAKSSSAIRVDITALTASIRDVDSGSGTEELEGELTRALTVGEGKHAADYFGVNASYLREMLAQFTTEHVSLQMIDPGSPLRLVPVGVSPDYVGVLMPMRA</sequence>
<dbReference type="GO" id="GO:0009360">
    <property type="term" value="C:DNA polymerase III complex"/>
    <property type="evidence" value="ECO:0007669"/>
    <property type="project" value="InterPro"/>
</dbReference>
<evidence type="ECO:0000259" key="11">
    <source>
        <dbReference type="Pfam" id="PF00712"/>
    </source>
</evidence>
<evidence type="ECO:0000256" key="8">
    <source>
        <dbReference type="ARBA" id="ARBA00022932"/>
    </source>
</evidence>
<dbReference type="Proteomes" id="UP000603912">
    <property type="component" value="Unassembled WGS sequence"/>
</dbReference>
<dbReference type="Pfam" id="PF02767">
    <property type="entry name" value="DNA_pol3_beta_2"/>
    <property type="match status" value="1"/>
</dbReference>
<dbReference type="PANTHER" id="PTHR30478:SF0">
    <property type="entry name" value="BETA SLIDING CLAMP"/>
    <property type="match status" value="1"/>
</dbReference>
<feature type="domain" description="DNA polymerase III beta sliding clamp central" evidence="12">
    <location>
        <begin position="130"/>
        <end position="246"/>
    </location>
</feature>
<evidence type="ECO:0000256" key="4">
    <source>
        <dbReference type="ARBA" id="ARBA00022490"/>
    </source>
</evidence>
<comment type="similarity">
    <text evidence="2 10">Belongs to the beta sliding clamp family.</text>
</comment>
<dbReference type="GO" id="GO:0008408">
    <property type="term" value="F:3'-5' exonuclease activity"/>
    <property type="evidence" value="ECO:0007669"/>
    <property type="project" value="InterPro"/>
</dbReference>
<dbReference type="SUPFAM" id="SSF55979">
    <property type="entry name" value="DNA clamp"/>
    <property type="match status" value="3"/>
</dbReference>
<comment type="caution">
    <text evidence="13">The sequence shown here is derived from an EMBL/GenBank/DDBJ whole genome shotgun (WGS) entry which is preliminary data.</text>
</comment>
<name>A0A917MHE7_9HYPH</name>
<keyword evidence="7 10" id="KW-0235">DNA replication</keyword>
<keyword evidence="8 10" id="KW-0239">DNA-directed DNA polymerase</keyword>
<dbReference type="PANTHER" id="PTHR30478">
    <property type="entry name" value="DNA POLYMERASE III SUBUNIT BETA"/>
    <property type="match status" value="1"/>
</dbReference>
<comment type="subunit">
    <text evidence="10">Forms a ring-shaped head-to-tail homodimer around DNA.</text>
</comment>
<dbReference type="GO" id="GO:0003677">
    <property type="term" value="F:DNA binding"/>
    <property type="evidence" value="ECO:0007669"/>
    <property type="project" value="UniProtKB-UniRule"/>
</dbReference>
<evidence type="ECO:0000256" key="1">
    <source>
        <dbReference type="ARBA" id="ARBA00004496"/>
    </source>
</evidence>
<evidence type="ECO:0000256" key="2">
    <source>
        <dbReference type="ARBA" id="ARBA00010752"/>
    </source>
</evidence>
<evidence type="ECO:0000313" key="13">
    <source>
        <dbReference type="EMBL" id="GGH14390.1"/>
    </source>
</evidence>
<accession>A0A917MHE7</accession>
<evidence type="ECO:0000256" key="10">
    <source>
        <dbReference type="PIRNR" id="PIRNR000804"/>
    </source>
</evidence>